<feature type="coiled-coil region" evidence="1">
    <location>
        <begin position="2094"/>
        <end position="2158"/>
    </location>
</feature>
<feature type="coiled-coil region" evidence="1">
    <location>
        <begin position="1536"/>
        <end position="1681"/>
    </location>
</feature>
<feature type="coiled-coil region" evidence="1">
    <location>
        <begin position="851"/>
        <end position="878"/>
    </location>
</feature>
<dbReference type="SMART" id="SM00028">
    <property type="entry name" value="TPR"/>
    <property type="match status" value="7"/>
</dbReference>
<dbReference type="InterPro" id="IPR019734">
    <property type="entry name" value="TPR_rpt"/>
</dbReference>
<name>A0ABD3N6D9_9STRA</name>
<feature type="coiled-coil region" evidence="1">
    <location>
        <begin position="730"/>
        <end position="808"/>
    </location>
</feature>
<dbReference type="InterPro" id="IPR011990">
    <property type="entry name" value="TPR-like_helical_dom_sf"/>
</dbReference>
<dbReference type="EMBL" id="JALLPJ020001306">
    <property type="protein sequence ID" value="KAL3770606.1"/>
    <property type="molecule type" value="Genomic_DNA"/>
</dbReference>
<feature type="compositionally biased region" description="Basic and acidic residues" evidence="2">
    <location>
        <begin position="37"/>
        <end position="51"/>
    </location>
</feature>
<dbReference type="Gene3D" id="1.25.40.10">
    <property type="entry name" value="Tetratricopeptide repeat domain"/>
    <property type="match status" value="2"/>
</dbReference>
<feature type="region of interest" description="Disordered" evidence="2">
    <location>
        <begin position="1"/>
        <end position="114"/>
    </location>
</feature>
<dbReference type="SUPFAM" id="SSF48452">
    <property type="entry name" value="TPR-like"/>
    <property type="match status" value="1"/>
</dbReference>
<protein>
    <submittedName>
        <fullName evidence="3">Uncharacterized protein</fullName>
    </submittedName>
</protein>
<feature type="coiled-coil region" evidence="1">
    <location>
        <begin position="1256"/>
        <end position="1477"/>
    </location>
</feature>
<feature type="region of interest" description="Disordered" evidence="2">
    <location>
        <begin position="657"/>
        <end position="728"/>
    </location>
</feature>
<evidence type="ECO:0000256" key="1">
    <source>
        <dbReference type="SAM" id="Coils"/>
    </source>
</evidence>
<feature type="coiled-coil region" evidence="1">
    <location>
        <begin position="941"/>
        <end position="1049"/>
    </location>
</feature>
<keyword evidence="1" id="KW-0175">Coiled coil</keyword>
<feature type="coiled-coil region" evidence="1">
    <location>
        <begin position="1087"/>
        <end position="1143"/>
    </location>
</feature>
<feature type="coiled-coil region" evidence="1">
    <location>
        <begin position="1168"/>
        <end position="1226"/>
    </location>
</feature>
<feature type="compositionally biased region" description="Basic and acidic residues" evidence="2">
    <location>
        <begin position="665"/>
        <end position="680"/>
    </location>
</feature>
<organism evidence="3 4">
    <name type="scientific">Cyclotella atomus</name>
    <dbReference type="NCBI Taxonomy" id="382360"/>
    <lineage>
        <taxon>Eukaryota</taxon>
        <taxon>Sar</taxon>
        <taxon>Stramenopiles</taxon>
        <taxon>Ochrophyta</taxon>
        <taxon>Bacillariophyta</taxon>
        <taxon>Coscinodiscophyceae</taxon>
        <taxon>Thalassiosirophycidae</taxon>
        <taxon>Stephanodiscales</taxon>
        <taxon>Stephanodiscaceae</taxon>
        <taxon>Cyclotella</taxon>
    </lineage>
</organism>
<feature type="compositionally biased region" description="Polar residues" evidence="2">
    <location>
        <begin position="681"/>
        <end position="720"/>
    </location>
</feature>
<keyword evidence="4" id="KW-1185">Reference proteome</keyword>
<feature type="compositionally biased region" description="Basic and acidic residues" evidence="2">
    <location>
        <begin position="81"/>
        <end position="102"/>
    </location>
</feature>
<dbReference type="Pfam" id="PF13424">
    <property type="entry name" value="TPR_12"/>
    <property type="match status" value="1"/>
</dbReference>
<evidence type="ECO:0000256" key="2">
    <source>
        <dbReference type="SAM" id="MobiDB-lite"/>
    </source>
</evidence>
<evidence type="ECO:0000313" key="3">
    <source>
        <dbReference type="EMBL" id="KAL3770606.1"/>
    </source>
</evidence>
<feature type="compositionally biased region" description="Low complexity" evidence="2">
    <location>
        <begin position="70"/>
        <end position="80"/>
    </location>
</feature>
<comment type="caution">
    <text evidence="3">The sequence shown here is derived from an EMBL/GenBank/DDBJ whole genome shotgun (WGS) entry which is preliminary data.</text>
</comment>
<feature type="compositionally biased region" description="Basic and acidic residues" evidence="2">
    <location>
        <begin position="12"/>
        <end position="24"/>
    </location>
</feature>
<dbReference type="PANTHER" id="PTHR23159">
    <property type="entry name" value="CENTROSOMAL PROTEIN 2"/>
    <property type="match status" value="1"/>
</dbReference>
<evidence type="ECO:0000313" key="4">
    <source>
        <dbReference type="Proteomes" id="UP001530400"/>
    </source>
</evidence>
<accession>A0ABD3N6D9</accession>
<feature type="coiled-coil region" evidence="1">
    <location>
        <begin position="1858"/>
        <end position="2060"/>
    </location>
</feature>
<feature type="coiled-coil region" evidence="1">
    <location>
        <begin position="2297"/>
        <end position="2338"/>
    </location>
</feature>
<gene>
    <name evidence="3" type="ORF">ACHAWO_009370</name>
</gene>
<proteinExistence type="predicted"/>
<dbReference type="PANTHER" id="PTHR23159:SF31">
    <property type="entry name" value="CENTROSOME-ASSOCIATED PROTEIN CEP250 ISOFORM X1"/>
    <property type="match status" value="1"/>
</dbReference>
<dbReference type="Proteomes" id="UP001530400">
    <property type="component" value="Unassembled WGS sequence"/>
</dbReference>
<reference evidence="3 4" key="1">
    <citation type="submission" date="2024-10" db="EMBL/GenBank/DDBJ databases">
        <title>Updated reference genomes for cyclostephanoid diatoms.</title>
        <authorList>
            <person name="Roberts W.R."/>
            <person name="Alverson A.J."/>
        </authorList>
    </citation>
    <scope>NUCLEOTIDE SEQUENCE [LARGE SCALE GENOMIC DNA]</scope>
    <source>
        <strain evidence="3 4">AJA010-31</strain>
    </source>
</reference>
<feature type="coiled-coil region" evidence="1">
    <location>
        <begin position="1781"/>
        <end position="1808"/>
    </location>
</feature>
<sequence>MEYRRQVQPPGTRHEVDTDDENHSVFDFPPSFTPPDRLSRSARSDRDKMERAQAAARHGKSRNANFPYPSSISIQKSATSSEKRSPTASPSEREFRRGESRQENSPYRPKNNYDAASTDMEQHHAAGQTFFLRNRLSEAVDAYSHAIRAGLDELKHRKEMLSRIGNGRNRDIDGNKYDQDSIVIELGEAIANVHFDMAQALEVCGKYSDAKEEYSNGIGLLQNTCHKRNSDEMLKRAFKNVSRMESGMDVEDQRIGLQEDLESAMRKIENAATMNAKEAARLNAMGCIKRLLRMEREAMGEQCYAVAKLKLKLAKLKCECGELDNGLDDAESAIKTLKSVLGSRHALVGASCSFAASVYEKRVSMISGVATTCAKNINGLTADGKVMINRALELYADTLEPMQFKYNEDDSFVRPDVGEVFHKIGRLYAKKSNHASALDAYHRSLESLGPSHQGFHSDAAIVWHDLAQLHLASREYQDAIDAAGKSTEMAQKVKSSRSQKCSDRVETLVVWNLQIAGDAYSSANRYEEATRSYQDALVELKRSQPNSNSSRNFAVGPLDESRLLKRIGMTLLKQNKIDDAKVSLIDALRVMRLDRDSERSRDMPVLMADLGALHLKTHDHNAALAVLRPCLKLYAEQGVSDYSSEVQKARDLFKRAQAQSSGRLEFSERDSLAQQRHESSPARNVTAATPRTQVTAVTLPSTNPSSTQSNMSPRQLTFSPDYSPAQHGREKELSEQLDQVKSELARAKEAHRSELSRLNDSHKMEVSRLKESHASIIREKEMSLSLELDCAKREIARLKEEHGNEAAKLREVHTMGSKHQDEVKSLSIQLDKKITELAQCKEAQSRDAFLLQEAEDKLKQAKRRLKEVEAERDEEKKERVQTAISLRSEVDSAVAKARSEMAVQMETLKKELSVSESSYQQILRAIDEEKEELGKSHDTKIRELMAENRQLRKELEDVVESSERESTEQSKKIMQENGLLKYDNRNLRGDKEALTSEVAELKKKLEAKSNEKSNEAVIAEKLRKAELELESEKRRRAILESELENDSRQVPMQMPGYPMFGQFGYPPMMNYNTERSDKKSRLLEVDLAAERENKEVLEKTVAELTAALEKEKHALKTQRESLVATHEREMNEVFVELKKKEDDVAELSDIANEFHSVVEELSRTKEQLVEKSKLADAYEKTRDDLLNEKRTSAALSADLANVQGSLEQKVKEYDDLIDQHQRMKKLHDEVSSYYESEIEQLKTSNKQTNELLEAKIATIEEMKSANRLELARLEEEMSETSTVHRAHIARLEQELAEVSATLKSEMDNLVQLKAKELSESKSQLKNALQELQSVYSAKEIAEQETRELRLAFEENNEEFTEVLANNEALCVDLEGLRSISERSEKELDEAKDRIKSLTLENSNLEIEMDRMQAQLSDIKQENAMYEEQFADLERVLDQMDSKLVNAEGALQESEAALKAAEDKLAVTQRDIDAREKDAESIYDKYTELETSFHRILSSVINKFDTLLPVSEISSLESLEEKKIHITTLATLISNQMKENERQIEEVNFNMSNALRELDTLESKYKQTRADLAASMDACKNEQQLESDYDELMRYCADLENTVAESRDLSDQIRKLQIERKLQQEEISGLKEAIEQHVEALKAAEDQRDVFQSRLKEAVDDLEELENERNELRRDLDKTYTESAKLESSLRVKIDCLEGENERLMQLEGQNLQRDAEAWDKDNKIKELQKQLEIANNALDILRPAHITSSPEGSSKKRSYSLNGDEMYPDLLPSNVDVCDELASLRSVIKALESQNMKLSEKLADLQGASPKMNDQMVQTLESSMDIPPPPPLPVQNAAVQTMESSTDMDDVLSLKTRLSELIDQNDALTLQIDELKHEAATKKAEDDADRAHEKRKLHEEISSLTTKVQHLQEINDDLSLKVNESQAELVKAAERDGEKLGSLQKEVDNLKQQNRVLKHDLNEISSRSQYSAEANKDNMSSEKEEMLQEITSLRDHIQTLEEYNEELSSQLVELQEAVADITSRERDAVADEIQALQCQVEALETNNKQLSAKLEESRAETVNASQVEVEHRQEIASLRKALDEKNAHIHDDCKRELDNQKQHHQAELEALKSKLNQPQQEDMSGIHDACKRALEDHKEKHQAEVQNLKSQIYHLQDSNNANQEDISLLQIDLQNALNDCDENEIRHQQELSTVNMEFTNALNSLEYLQKENKRLKLDIQSLSDMSKMSHHGGEAPDSDAAYFEKEISAAHARFVSMEKSLQDRIERLEGEKYKLIMAHKDEIEKKDIAFEKVRVELSAWKLEMQNALNDIEGIKRERNELEQQIAVYKASLDALSSAGEDGQLDDFVGGN</sequence>